<dbReference type="InterPro" id="IPR015424">
    <property type="entry name" value="PyrdxlP-dep_Trfase"/>
</dbReference>
<sequence>MDEKTRREEFPQLKGVTYLDHAGAALYAKSQVEAHTAGLTANLYGNPHSQSPSSQSSTAAVDHVRDLVLLFFGTDSDHYDVRLHFRLHGSSETAQRVFPLVCPPPSPTSQQLTL</sequence>
<evidence type="ECO:0000313" key="1">
    <source>
        <dbReference type="EMBL" id="CAI7996362.1"/>
    </source>
</evidence>
<proteinExistence type="predicted"/>
<accession>A0AA35QZ80</accession>
<protein>
    <submittedName>
        <fullName evidence="1">Molybdenum cofactor sulfurase</fullName>
    </submittedName>
</protein>
<organism evidence="1 2">
    <name type="scientific">Geodia barretti</name>
    <name type="common">Barrett's horny sponge</name>
    <dbReference type="NCBI Taxonomy" id="519541"/>
    <lineage>
        <taxon>Eukaryota</taxon>
        <taxon>Metazoa</taxon>
        <taxon>Porifera</taxon>
        <taxon>Demospongiae</taxon>
        <taxon>Heteroscleromorpha</taxon>
        <taxon>Tetractinellida</taxon>
        <taxon>Astrophorina</taxon>
        <taxon>Geodiidae</taxon>
        <taxon>Geodia</taxon>
    </lineage>
</organism>
<gene>
    <name evidence="1" type="ORF">GBAR_LOCUS1860</name>
</gene>
<dbReference type="Proteomes" id="UP001174909">
    <property type="component" value="Unassembled WGS sequence"/>
</dbReference>
<dbReference type="AlphaFoldDB" id="A0AA35QZ80"/>
<dbReference type="SUPFAM" id="SSF53383">
    <property type="entry name" value="PLP-dependent transferases"/>
    <property type="match status" value="1"/>
</dbReference>
<dbReference type="Gene3D" id="3.40.640.10">
    <property type="entry name" value="Type I PLP-dependent aspartate aminotransferase-like (Major domain)"/>
    <property type="match status" value="1"/>
</dbReference>
<keyword evidence="2" id="KW-1185">Reference proteome</keyword>
<reference evidence="1" key="1">
    <citation type="submission" date="2023-03" db="EMBL/GenBank/DDBJ databases">
        <authorList>
            <person name="Steffen K."/>
            <person name="Cardenas P."/>
        </authorList>
    </citation>
    <scope>NUCLEOTIDE SEQUENCE</scope>
</reference>
<name>A0AA35QZ80_GEOBA</name>
<dbReference type="EMBL" id="CASHTH010000268">
    <property type="protein sequence ID" value="CAI7996362.1"/>
    <property type="molecule type" value="Genomic_DNA"/>
</dbReference>
<comment type="caution">
    <text evidence="1">The sequence shown here is derived from an EMBL/GenBank/DDBJ whole genome shotgun (WGS) entry which is preliminary data.</text>
</comment>
<dbReference type="InterPro" id="IPR015421">
    <property type="entry name" value="PyrdxlP-dep_Trfase_major"/>
</dbReference>
<evidence type="ECO:0000313" key="2">
    <source>
        <dbReference type="Proteomes" id="UP001174909"/>
    </source>
</evidence>